<name>C5BPU9_TERTT</name>
<dbReference type="EMBL" id="CP001614">
    <property type="protein sequence ID" value="ACR11550.1"/>
    <property type="molecule type" value="Genomic_DNA"/>
</dbReference>
<keyword evidence="1" id="KW-0547">Nucleotide-binding</keyword>
<dbReference type="Proteomes" id="UP000009080">
    <property type="component" value="Chromosome"/>
</dbReference>
<dbReference type="KEGG" id="ttu:TERTU_3207"/>
<dbReference type="OrthoDB" id="9768696at2"/>
<evidence type="ECO:0000313" key="5">
    <source>
        <dbReference type="EMBL" id="ACR11550.1"/>
    </source>
</evidence>
<keyword evidence="6" id="KW-1185">Reference proteome</keyword>
<dbReference type="Pfam" id="PF02626">
    <property type="entry name" value="CT_A_B"/>
    <property type="match status" value="1"/>
</dbReference>
<dbReference type="Gene3D" id="2.40.100.10">
    <property type="entry name" value="Cyclophilin-like"/>
    <property type="match status" value="1"/>
</dbReference>
<proteinExistence type="predicted"/>
<evidence type="ECO:0000256" key="3">
    <source>
        <dbReference type="ARBA" id="ARBA00022840"/>
    </source>
</evidence>
<reference evidence="5 6" key="1">
    <citation type="journal article" date="2009" name="PLoS ONE">
        <title>The complete genome of Teredinibacter turnerae T7901: an intracellular endosymbiont of marine wood-boring bivalves (shipworms).</title>
        <authorList>
            <person name="Yang J.C."/>
            <person name="Madupu R."/>
            <person name="Durkin A.S."/>
            <person name="Ekborg N.A."/>
            <person name="Pedamallu C.S."/>
            <person name="Hostetler J.B."/>
            <person name="Radune D."/>
            <person name="Toms B.S."/>
            <person name="Henrissat B."/>
            <person name="Coutinho P.M."/>
            <person name="Schwarz S."/>
            <person name="Field L."/>
            <person name="Trindade-Silva A.E."/>
            <person name="Soares C.A.G."/>
            <person name="Elshahawi S."/>
            <person name="Hanora A."/>
            <person name="Schmidt E.W."/>
            <person name="Haygood M.G."/>
            <person name="Posfai J."/>
            <person name="Benner J."/>
            <person name="Madinger C."/>
            <person name="Nove J."/>
            <person name="Anton B."/>
            <person name="Chaudhary K."/>
            <person name="Foster J."/>
            <person name="Holman A."/>
            <person name="Kumar S."/>
            <person name="Lessard P.A."/>
            <person name="Luyten Y.A."/>
            <person name="Slatko B."/>
            <person name="Wood N."/>
            <person name="Wu B."/>
            <person name="Teplitski M."/>
            <person name="Mougous J.D."/>
            <person name="Ward N."/>
            <person name="Eisen J.A."/>
            <person name="Badger J.H."/>
            <person name="Distel D.L."/>
        </authorList>
    </citation>
    <scope>NUCLEOTIDE SEQUENCE [LARGE SCALE GENOMIC DNA]</scope>
    <source>
        <strain evidence="6">ATCC 39867 / T7901</strain>
    </source>
</reference>
<dbReference type="eggNOG" id="COG1984">
    <property type="taxonomic scope" value="Bacteria"/>
</dbReference>
<dbReference type="RefSeq" id="WP_015817662.1">
    <property type="nucleotide sequence ID" value="NC_012997.1"/>
</dbReference>
<accession>C5BPU9</accession>
<evidence type="ECO:0000259" key="4">
    <source>
        <dbReference type="SMART" id="SM00797"/>
    </source>
</evidence>
<dbReference type="InterPro" id="IPR029000">
    <property type="entry name" value="Cyclophilin-like_dom_sf"/>
</dbReference>
<dbReference type="PANTHER" id="PTHR43309:SF4">
    <property type="entry name" value="CARBOXYLTRANSFERASE DOMAIN-CONTAINING PROTEIN"/>
    <property type="match status" value="1"/>
</dbReference>
<dbReference type="AlphaFoldDB" id="C5BPU9"/>
<organism evidence="5 6">
    <name type="scientific">Teredinibacter turnerae (strain ATCC 39867 / T7901)</name>
    <dbReference type="NCBI Taxonomy" id="377629"/>
    <lineage>
        <taxon>Bacteria</taxon>
        <taxon>Pseudomonadati</taxon>
        <taxon>Pseudomonadota</taxon>
        <taxon>Gammaproteobacteria</taxon>
        <taxon>Cellvibrionales</taxon>
        <taxon>Cellvibrionaceae</taxon>
        <taxon>Teredinibacter</taxon>
    </lineage>
</organism>
<dbReference type="PANTHER" id="PTHR43309">
    <property type="entry name" value="5-OXOPROLINASE SUBUNIT C"/>
    <property type="match status" value="1"/>
</dbReference>
<dbReference type="HOGENOM" id="CLU_028967_0_3_6"/>
<dbReference type="InterPro" id="IPR052708">
    <property type="entry name" value="PxpC"/>
</dbReference>
<dbReference type="SMART" id="SM00797">
    <property type="entry name" value="AHS2"/>
    <property type="match status" value="1"/>
</dbReference>
<dbReference type="SUPFAM" id="SSF50891">
    <property type="entry name" value="Cyclophilin-like"/>
    <property type="match status" value="1"/>
</dbReference>
<evidence type="ECO:0000256" key="2">
    <source>
        <dbReference type="ARBA" id="ARBA00022801"/>
    </source>
</evidence>
<sequence>MNDALRIIKPGPYTLLVDRGRRLCQHFGLAAGGAADIHSYEWCNRLLGNPPNTPALEIAAGPFAAEFLFQGHAALCGAEHSAKLNGKPVHNWSSFSVTPGDTLQLGYAQSGVRSYLSVGGVWNVDTLFDSCQRVNDDGSARPIKAGEHIHFSALKQLKLNKMTPWNQIPDDDSALCLPVRPSYQFHRFPEDQRQALIDGHYTISPQSNRMGYRLQGPVVHWPATGIESEGIALGAVQIPPDGQPIVLLNDRQTIGGYPKIGCVEASACSRLTQRRPGQKVSFCWLDTD</sequence>
<dbReference type="InterPro" id="IPR003778">
    <property type="entry name" value="CT_A_B"/>
</dbReference>
<feature type="domain" description="Carboxyltransferase" evidence="4">
    <location>
        <begin position="26"/>
        <end position="287"/>
    </location>
</feature>
<dbReference type="GO" id="GO:0005524">
    <property type="term" value="F:ATP binding"/>
    <property type="evidence" value="ECO:0007669"/>
    <property type="project" value="UniProtKB-KW"/>
</dbReference>
<dbReference type="STRING" id="377629.TERTU_3207"/>
<evidence type="ECO:0000256" key="1">
    <source>
        <dbReference type="ARBA" id="ARBA00022741"/>
    </source>
</evidence>
<keyword evidence="2 5" id="KW-0378">Hydrolase</keyword>
<evidence type="ECO:0000313" key="6">
    <source>
        <dbReference type="Proteomes" id="UP000009080"/>
    </source>
</evidence>
<keyword evidence="3" id="KW-0067">ATP-binding</keyword>
<gene>
    <name evidence="5" type="ordered locus">TERTU_3207</name>
</gene>
<protein>
    <submittedName>
        <fullName evidence="5">Allophanate hydrolase subunit 2</fullName>
    </submittedName>
</protein>
<dbReference type="GO" id="GO:0016787">
    <property type="term" value="F:hydrolase activity"/>
    <property type="evidence" value="ECO:0007669"/>
    <property type="project" value="UniProtKB-KW"/>
</dbReference>